<feature type="domain" description="Bro-N" evidence="1">
    <location>
        <begin position="1"/>
        <end position="88"/>
    </location>
</feature>
<sequence>MSDNQPWLAAYDFTRQLSLHHPQTLHRLLKPFETRRVPVRYTDGNEEVIHVINEAGLYKALIRFGHPEYHQLDEWPTREVIPTLRDQHAPDSELPHRVILSWQCQGLMLLEWQGERWMPWGQVPCHVDS</sequence>
<dbReference type="EMBL" id="JAGTIS010000010">
    <property type="protein sequence ID" value="MBT8767984.1"/>
    <property type="molecule type" value="Genomic_DNA"/>
</dbReference>
<organism evidence="2 3">
    <name type="scientific">Metapseudomonas boanensis</name>
    <dbReference type="NCBI Taxonomy" id="2822138"/>
    <lineage>
        <taxon>Bacteria</taxon>
        <taxon>Pseudomonadati</taxon>
        <taxon>Pseudomonadota</taxon>
        <taxon>Gammaproteobacteria</taxon>
        <taxon>Pseudomonadales</taxon>
        <taxon>Pseudomonadaceae</taxon>
        <taxon>Metapseudomonas</taxon>
    </lineage>
</organism>
<comment type="caution">
    <text evidence="2">The sequence shown here is derived from an EMBL/GenBank/DDBJ whole genome shotgun (WGS) entry which is preliminary data.</text>
</comment>
<protein>
    <submittedName>
        <fullName evidence="2">Phage antirepressor</fullName>
    </submittedName>
</protein>
<dbReference type="PANTHER" id="PTHR36180">
    <property type="entry name" value="DNA-BINDING PROTEIN-RELATED-RELATED"/>
    <property type="match status" value="1"/>
</dbReference>
<dbReference type="InterPro" id="IPR003497">
    <property type="entry name" value="BRO_N_domain"/>
</dbReference>
<dbReference type="Proteomes" id="UP001519667">
    <property type="component" value="Unassembled WGS sequence"/>
</dbReference>
<dbReference type="RefSeq" id="WP_215377699.1">
    <property type="nucleotide sequence ID" value="NZ_JAGTIS010000010.1"/>
</dbReference>
<proteinExistence type="predicted"/>
<dbReference type="PROSITE" id="PS51750">
    <property type="entry name" value="BRO_N"/>
    <property type="match status" value="1"/>
</dbReference>
<accession>A0ABS5XJV6</accession>
<keyword evidence="3" id="KW-1185">Reference proteome</keyword>
<reference evidence="2 3" key="1">
    <citation type="submission" date="2021-04" db="EMBL/GenBank/DDBJ databases">
        <title>Pseudomonas boanensis sp. nov., a bacterium isolated from river water used for household purposes in Boane District, Mozambique.</title>
        <authorList>
            <person name="Nicklasson M."/>
            <person name="Martin-Rodriguez A.J."/>
            <person name="Thorell K."/>
            <person name="Neves L."/>
            <person name="Mussagy A."/>
            <person name="Rydberg H.A."/>
            <person name="Hernroth B."/>
            <person name="Svensson-Stadler L."/>
            <person name="Sjoling A."/>
        </authorList>
    </citation>
    <scope>NUCLEOTIDE SEQUENCE [LARGE SCALE GENOMIC DNA]</scope>
    <source>
        <strain evidence="2 3">DB1</strain>
    </source>
</reference>
<evidence type="ECO:0000259" key="1">
    <source>
        <dbReference type="PROSITE" id="PS51750"/>
    </source>
</evidence>
<gene>
    <name evidence="2" type="ORF">J7302_17895</name>
</gene>
<name>A0ABS5XJV6_9GAMM</name>
<dbReference type="PANTHER" id="PTHR36180:SF2">
    <property type="entry name" value="BRO FAMILY PROTEIN"/>
    <property type="match status" value="1"/>
</dbReference>
<evidence type="ECO:0000313" key="3">
    <source>
        <dbReference type="Proteomes" id="UP001519667"/>
    </source>
</evidence>
<evidence type="ECO:0000313" key="2">
    <source>
        <dbReference type="EMBL" id="MBT8767984.1"/>
    </source>
</evidence>
<dbReference type="Pfam" id="PF02498">
    <property type="entry name" value="Bro-N"/>
    <property type="match status" value="1"/>
</dbReference>